<comment type="caution">
    <text evidence="2">The sequence shown here is derived from an EMBL/GenBank/DDBJ whole genome shotgun (WGS) entry which is preliminary data.</text>
</comment>
<dbReference type="EMBL" id="JBHTFQ010000003">
    <property type="protein sequence ID" value="MFC7703806.1"/>
    <property type="molecule type" value="Genomic_DNA"/>
</dbReference>
<dbReference type="Proteomes" id="UP001596516">
    <property type="component" value="Unassembled WGS sequence"/>
</dbReference>
<keyword evidence="3" id="KW-1185">Reference proteome</keyword>
<feature type="domain" description="Fe/B12 periplasmic-binding" evidence="1">
    <location>
        <begin position="32"/>
        <end position="281"/>
    </location>
</feature>
<dbReference type="SUPFAM" id="SSF53807">
    <property type="entry name" value="Helical backbone' metal receptor"/>
    <property type="match status" value="1"/>
</dbReference>
<name>A0ABW2UGL0_9RHOB</name>
<dbReference type="InterPro" id="IPR002491">
    <property type="entry name" value="ABC_transptr_periplasmic_BD"/>
</dbReference>
<dbReference type="InterPro" id="IPR050902">
    <property type="entry name" value="ABC_Transporter_SBP"/>
</dbReference>
<dbReference type="PROSITE" id="PS50983">
    <property type="entry name" value="FE_B12_PBP"/>
    <property type="match status" value="1"/>
</dbReference>
<dbReference type="Gene3D" id="3.40.50.1980">
    <property type="entry name" value="Nitrogenase molybdenum iron protein domain"/>
    <property type="match status" value="2"/>
</dbReference>
<evidence type="ECO:0000313" key="3">
    <source>
        <dbReference type="Proteomes" id="UP001596516"/>
    </source>
</evidence>
<protein>
    <submittedName>
        <fullName evidence="2">ABC transporter substrate-binding protein</fullName>
    </submittedName>
</protein>
<accession>A0ABW2UGL0</accession>
<dbReference type="PANTHER" id="PTHR30535">
    <property type="entry name" value="VITAMIN B12-BINDING PROTEIN"/>
    <property type="match status" value="1"/>
</dbReference>
<evidence type="ECO:0000313" key="2">
    <source>
        <dbReference type="EMBL" id="MFC7703806.1"/>
    </source>
</evidence>
<dbReference type="Pfam" id="PF01497">
    <property type="entry name" value="Peripla_BP_2"/>
    <property type="match status" value="1"/>
</dbReference>
<gene>
    <name evidence="2" type="ORF">ACFQXB_06330</name>
</gene>
<sequence>MTHALAGAVALGATLDGGAAAAGPFAPEPPRRVLSMNLCTDQLALLVAAPGQLISVSYLSHDPRSSVMAAEAAALPANHGLAEDIVLMRPDLVLAGQFTHTGSTAMLQRLGARVEVFAPDESLEDIRSNLRRMGILLGREEQAEAVIARFDADLAALASMPAPALRTALYAANGYSPGDASLAGSILRAAGLVNVAADLGLGAGGFLMLEDLLLSDPDLLVLHERHSRPSRAEEVLTHPALRALTAHRATETMADSDWICGTPYVARAIARLRATARDARK</sequence>
<reference evidence="3" key="1">
    <citation type="journal article" date="2019" name="Int. J. Syst. Evol. Microbiol.">
        <title>The Global Catalogue of Microorganisms (GCM) 10K type strain sequencing project: providing services to taxonomists for standard genome sequencing and annotation.</title>
        <authorList>
            <consortium name="The Broad Institute Genomics Platform"/>
            <consortium name="The Broad Institute Genome Sequencing Center for Infectious Disease"/>
            <person name="Wu L."/>
            <person name="Ma J."/>
        </authorList>
    </citation>
    <scope>NUCLEOTIDE SEQUENCE [LARGE SCALE GENOMIC DNA]</scope>
    <source>
        <strain evidence="3">CGMCC 1.12750</strain>
    </source>
</reference>
<organism evidence="2 3">
    <name type="scientific">Plastorhodobacter daqingensis</name>
    <dbReference type="NCBI Taxonomy" id="1387281"/>
    <lineage>
        <taxon>Bacteria</taxon>
        <taxon>Pseudomonadati</taxon>
        <taxon>Pseudomonadota</taxon>
        <taxon>Alphaproteobacteria</taxon>
        <taxon>Rhodobacterales</taxon>
        <taxon>Paracoccaceae</taxon>
        <taxon>Plastorhodobacter</taxon>
    </lineage>
</organism>
<dbReference type="PANTHER" id="PTHR30535:SF34">
    <property type="entry name" value="MOLYBDATE-BINDING PROTEIN MOLA"/>
    <property type="match status" value="1"/>
</dbReference>
<evidence type="ECO:0000259" key="1">
    <source>
        <dbReference type="PROSITE" id="PS50983"/>
    </source>
</evidence>
<dbReference type="RefSeq" id="WP_377400857.1">
    <property type="nucleotide sequence ID" value="NZ_JBHTFQ010000003.1"/>
</dbReference>
<proteinExistence type="predicted"/>